<keyword evidence="2" id="KW-1133">Transmembrane helix</keyword>
<evidence type="ECO:0000256" key="1">
    <source>
        <dbReference type="SAM" id="MobiDB-lite"/>
    </source>
</evidence>
<dbReference type="Proteomes" id="UP000287651">
    <property type="component" value="Unassembled WGS sequence"/>
</dbReference>
<name>A0A427B4U4_ENSVE</name>
<keyword evidence="2" id="KW-0472">Membrane</keyword>
<organism evidence="3 4">
    <name type="scientific">Ensete ventricosum</name>
    <name type="common">Abyssinian banana</name>
    <name type="synonym">Musa ensete</name>
    <dbReference type="NCBI Taxonomy" id="4639"/>
    <lineage>
        <taxon>Eukaryota</taxon>
        <taxon>Viridiplantae</taxon>
        <taxon>Streptophyta</taxon>
        <taxon>Embryophyta</taxon>
        <taxon>Tracheophyta</taxon>
        <taxon>Spermatophyta</taxon>
        <taxon>Magnoliopsida</taxon>
        <taxon>Liliopsida</taxon>
        <taxon>Zingiberales</taxon>
        <taxon>Musaceae</taxon>
        <taxon>Ensete</taxon>
    </lineage>
</organism>
<sequence length="145" mass="16323">MQSTSTRRARTQGKAPLVPPQRLRPVSHQDIPPLVSPRRDAPSMNQGKGRSRSRSRPPAPIYRDPRPWSSLFKALVGSSDLRLDFLAPEVQADQKIAIYETVDSDEQIETWSMAIMGYVVGLRTSIFILFSIILIHQDLMGNINI</sequence>
<dbReference type="EMBL" id="AMZH03000481">
    <property type="protein sequence ID" value="RRT83493.1"/>
    <property type="molecule type" value="Genomic_DNA"/>
</dbReference>
<keyword evidence="2" id="KW-0812">Transmembrane</keyword>
<feature type="region of interest" description="Disordered" evidence="1">
    <location>
        <begin position="1"/>
        <end position="64"/>
    </location>
</feature>
<evidence type="ECO:0000313" key="4">
    <source>
        <dbReference type="Proteomes" id="UP000287651"/>
    </source>
</evidence>
<feature type="transmembrane region" description="Helical" evidence="2">
    <location>
        <begin position="115"/>
        <end position="135"/>
    </location>
</feature>
<gene>
    <name evidence="3" type="ORF">B296_00001454</name>
</gene>
<protein>
    <submittedName>
        <fullName evidence="3">Uncharacterized protein</fullName>
    </submittedName>
</protein>
<proteinExistence type="predicted"/>
<reference evidence="3 4" key="1">
    <citation type="journal article" date="2014" name="Agronomy (Basel)">
        <title>A Draft Genome Sequence for Ensete ventricosum, the Drought-Tolerant Tree Against Hunger.</title>
        <authorList>
            <person name="Harrison J."/>
            <person name="Moore K.A."/>
            <person name="Paszkiewicz K."/>
            <person name="Jones T."/>
            <person name="Grant M."/>
            <person name="Ambacheew D."/>
            <person name="Muzemil S."/>
            <person name="Studholme D.J."/>
        </authorList>
    </citation>
    <scope>NUCLEOTIDE SEQUENCE [LARGE SCALE GENOMIC DNA]</scope>
</reference>
<evidence type="ECO:0000256" key="2">
    <source>
        <dbReference type="SAM" id="Phobius"/>
    </source>
</evidence>
<evidence type="ECO:0000313" key="3">
    <source>
        <dbReference type="EMBL" id="RRT83493.1"/>
    </source>
</evidence>
<comment type="caution">
    <text evidence="3">The sequence shown here is derived from an EMBL/GenBank/DDBJ whole genome shotgun (WGS) entry which is preliminary data.</text>
</comment>
<dbReference type="AlphaFoldDB" id="A0A427B4U4"/>
<accession>A0A427B4U4</accession>